<dbReference type="PANTHER" id="PTHR16631">
    <property type="entry name" value="GLUCAN 1,3-BETA-GLUCOSIDASE"/>
    <property type="match status" value="1"/>
</dbReference>
<evidence type="ECO:0000313" key="5">
    <source>
        <dbReference type="EMBL" id="OCL08433.1"/>
    </source>
</evidence>
<keyword evidence="3 5" id="KW-0378">Hydrolase</keyword>
<dbReference type="GO" id="GO:0009277">
    <property type="term" value="C:fungal-type cell wall"/>
    <property type="evidence" value="ECO:0007669"/>
    <property type="project" value="TreeGrafter"/>
</dbReference>
<reference evidence="5 6" key="1">
    <citation type="journal article" date="2016" name="Nat. Commun.">
        <title>Ectomycorrhizal ecology is imprinted in the genome of the dominant symbiotic fungus Cenococcum geophilum.</title>
        <authorList>
            <consortium name="DOE Joint Genome Institute"/>
            <person name="Peter M."/>
            <person name="Kohler A."/>
            <person name="Ohm R.A."/>
            <person name="Kuo A."/>
            <person name="Krutzmann J."/>
            <person name="Morin E."/>
            <person name="Arend M."/>
            <person name="Barry K.W."/>
            <person name="Binder M."/>
            <person name="Choi C."/>
            <person name="Clum A."/>
            <person name="Copeland A."/>
            <person name="Grisel N."/>
            <person name="Haridas S."/>
            <person name="Kipfer T."/>
            <person name="LaButti K."/>
            <person name="Lindquist E."/>
            <person name="Lipzen A."/>
            <person name="Maire R."/>
            <person name="Meier B."/>
            <person name="Mihaltcheva S."/>
            <person name="Molinier V."/>
            <person name="Murat C."/>
            <person name="Poggeler S."/>
            <person name="Quandt C.A."/>
            <person name="Sperisen C."/>
            <person name="Tritt A."/>
            <person name="Tisserant E."/>
            <person name="Crous P.W."/>
            <person name="Henrissat B."/>
            <person name="Nehls U."/>
            <person name="Egli S."/>
            <person name="Spatafora J.W."/>
            <person name="Grigoriev I.V."/>
            <person name="Martin F.M."/>
        </authorList>
    </citation>
    <scope>NUCLEOTIDE SEQUENCE [LARGE SCALE GENOMIC DNA]</scope>
    <source>
        <strain evidence="5 6">CBS 207.34</strain>
    </source>
</reference>
<organism evidence="5 6">
    <name type="scientific">Glonium stellatum</name>
    <dbReference type="NCBI Taxonomy" id="574774"/>
    <lineage>
        <taxon>Eukaryota</taxon>
        <taxon>Fungi</taxon>
        <taxon>Dikarya</taxon>
        <taxon>Ascomycota</taxon>
        <taxon>Pezizomycotina</taxon>
        <taxon>Dothideomycetes</taxon>
        <taxon>Pleosporomycetidae</taxon>
        <taxon>Gloniales</taxon>
        <taxon>Gloniaceae</taxon>
        <taxon>Glonium</taxon>
    </lineage>
</organism>
<proteinExistence type="inferred from homology"/>
<sequence>MKTGFFTFGAFALLQLVSAQPHKIRHRYRYERRDVVTEISYTTMTAAAVIVYVDTDGVPYTTSTIGEMPEITSTPSAALSSTSDLSLSPTSEAVEVAAVTPGTVTNSTITGSSSSIQSLASTSYPISSSPAYVPPSAAPSSVVSASSSSSQMPSSAPAATATPGSAIPLGVAYDGYTTTGCSNGQSTCCKSASQIASDFSAMKSYGIIRIYGVDCNQVANSLQNAISNGQKLIVGLYDMTAIQSGVQTIADAINTYANGKWDSIPLVTVGNEFVNTQTYTVSQMVDYLNWARGNLTNVHYTGPVGIVDTVPAVTDNPALCENSDYALVNCHAFFNSHSSAADAGNFVKGQVANVQQACPNKKVIVTESGWPKQGDSNGEAVPSPANQRAALASLQSNFNDSLIFFSAFDDSWKSNSAGTYDAEQYWGFL</sequence>
<comment type="subcellular location">
    <subcellularLocation>
        <location evidence="1">Cell envelope</location>
    </subcellularLocation>
</comment>
<dbReference type="GO" id="GO:0005576">
    <property type="term" value="C:extracellular region"/>
    <property type="evidence" value="ECO:0007669"/>
    <property type="project" value="TreeGrafter"/>
</dbReference>
<protein>
    <submittedName>
        <fullName evidence="5">Glycoside hydrolase family 17 protein</fullName>
    </submittedName>
</protein>
<evidence type="ECO:0000256" key="3">
    <source>
        <dbReference type="ARBA" id="ARBA00022801"/>
    </source>
</evidence>
<evidence type="ECO:0000256" key="2">
    <source>
        <dbReference type="ARBA" id="ARBA00008773"/>
    </source>
</evidence>
<feature type="signal peptide" evidence="4">
    <location>
        <begin position="1"/>
        <end position="19"/>
    </location>
</feature>
<name>A0A8E2JT25_9PEZI</name>
<feature type="chain" id="PRO_5034195775" evidence="4">
    <location>
        <begin position="20"/>
        <end position="429"/>
    </location>
</feature>
<dbReference type="Gene3D" id="3.20.20.80">
    <property type="entry name" value="Glycosidases"/>
    <property type="match status" value="1"/>
</dbReference>
<evidence type="ECO:0000256" key="1">
    <source>
        <dbReference type="ARBA" id="ARBA00004196"/>
    </source>
</evidence>
<dbReference type="InterPro" id="IPR050732">
    <property type="entry name" value="Beta-glucan_modifiers"/>
</dbReference>
<keyword evidence="6" id="KW-1185">Reference proteome</keyword>
<evidence type="ECO:0000256" key="4">
    <source>
        <dbReference type="SAM" id="SignalP"/>
    </source>
</evidence>
<dbReference type="SUPFAM" id="SSF51445">
    <property type="entry name" value="(Trans)glycosidases"/>
    <property type="match status" value="1"/>
</dbReference>
<dbReference type="EMBL" id="KV749661">
    <property type="protein sequence ID" value="OCL08433.1"/>
    <property type="molecule type" value="Genomic_DNA"/>
</dbReference>
<dbReference type="GO" id="GO:0071555">
    <property type="term" value="P:cell wall organization"/>
    <property type="evidence" value="ECO:0007669"/>
    <property type="project" value="TreeGrafter"/>
</dbReference>
<dbReference type="GO" id="GO:0042973">
    <property type="term" value="F:glucan endo-1,3-beta-D-glucosidase activity"/>
    <property type="evidence" value="ECO:0007669"/>
    <property type="project" value="TreeGrafter"/>
</dbReference>
<dbReference type="PANTHER" id="PTHR16631:SF14">
    <property type="entry name" value="FAMILY 17 GLUCOSIDASE SCW10-RELATED"/>
    <property type="match status" value="1"/>
</dbReference>
<dbReference type="GO" id="GO:0009986">
    <property type="term" value="C:cell surface"/>
    <property type="evidence" value="ECO:0007669"/>
    <property type="project" value="TreeGrafter"/>
</dbReference>
<gene>
    <name evidence="5" type="ORF">AOQ84DRAFT_40834</name>
</gene>
<dbReference type="AlphaFoldDB" id="A0A8E2JT25"/>
<comment type="similarity">
    <text evidence="2">Belongs to the glycosyl hydrolase 17 family.</text>
</comment>
<dbReference type="InterPro" id="IPR017853">
    <property type="entry name" value="GH"/>
</dbReference>
<accession>A0A8E2JT25</accession>
<keyword evidence="4" id="KW-0732">Signal</keyword>
<dbReference type="OrthoDB" id="941679at2759"/>
<dbReference type="Proteomes" id="UP000250140">
    <property type="component" value="Unassembled WGS sequence"/>
</dbReference>
<evidence type="ECO:0000313" key="6">
    <source>
        <dbReference type="Proteomes" id="UP000250140"/>
    </source>
</evidence>